<sequence length="911" mass="93204">MFVRLLTALACTLGLVLPAHAWPGTAHAAPVPAPAEQTAPLAAPAQDATSAQVTGAAPVSLTAQPPPEAVPADADAPASGTVVIGSSGLSLEDLSPETTPHLWRMAEEGAAGNLAVRTLTPATCAASGWLSLGAGARMRGADLTPAWQHPLFLDRACPRMLEPTSEAADAPESTGPQPTGLAPAAFSEFHRVDDLNATGGYGALPGAFTHAADSALAREGAPDADATPPAAEGAQADRSAEPSWCTAAVGTGASYAAADPEGQVGLWSPLSTLLDEPEDADERTREKRAAERTALLSACSLTLVDAGTAADPLWDPAASALWSEATLGTLRSAQIQELDDRVGLILESVPDDYDVVVAGLGDSAYPSRLRALLATGPSYPEGTLTASSTRQAGLTQLTDVLPAVLRNTGMEAAGSSPAAFTVDTGTAGKPAQERLDSLTADARKAATVHTHAQTFGIVLDVLFYALFLFTMIGFTVPVVRFMRRRSLAARRRADSLRPAAAVAADAPAVPLSGWRTGVSWACFALGLLPAASFFAGFLPWGRAPDPALALALSIAAAVLVLLLAAVAGPWRRTWAGRIAAVSLLSALVLLADVALGSRLQFNSLMGYNPIVAGRFYGLGNQGAALFLVASLLGLGIVAARLGAHGRAGWARALTAVYALVSVCVLGNPAWGAKFGGTVAALVGFTVLLLALFRIRVNLLKLAGIGAGALVVIMGVAWLDYLRPPAERSHFGSFFAQALDGELLDVIGRKLGANLRIAVINPGLAIVVPLAVLIVLFALAYLRRSRRTAVLARPWDGYLPEALTDPHVHAGFLSAVLALAVGLVITDSGIAVPATGAMMFVPFLVVLSLDAAQRAEGEDASSTADGTVRSAPAYAPVTPAAAETGEAGATSAASASGSTETDRNAPGPEATA</sequence>
<gene>
    <name evidence="4" type="ORF">GCM10009823_30090</name>
</gene>
<reference evidence="5" key="1">
    <citation type="journal article" date="2019" name="Int. J. Syst. Evol. Microbiol.">
        <title>The Global Catalogue of Microorganisms (GCM) 10K type strain sequencing project: providing services to taxonomists for standard genome sequencing and annotation.</title>
        <authorList>
            <consortium name="The Broad Institute Genomics Platform"/>
            <consortium name="The Broad Institute Genome Sequencing Center for Infectious Disease"/>
            <person name="Wu L."/>
            <person name="Ma J."/>
        </authorList>
    </citation>
    <scope>NUCLEOTIDE SEQUENCE [LARGE SCALE GENOMIC DNA]</scope>
    <source>
        <strain evidence="5">JCM 15900</strain>
    </source>
</reference>
<feature type="region of interest" description="Disordered" evidence="1">
    <location>
        <begin position="857"/>
        <end position="911"/>
    </location>
</feature>
<dbReference type="RefSeq" id="WP_344338196.1">
    <property type="nucleotide sequence ID" value="NZ_BAAAPZ010000018.1"/>
</dbReference>
<evidence type="ECO:0000256" key="1">
    <source>
        <dbReference type="SAM" id="MobiDB-lite"/>
    </source>
</evidence>
<proteinExistence type="predicted"/>
<feature type="chain" id="PRO_5045627619" evidence="3">
    <location>
        <begin position="22"/>
        <end position="911"/>
    </location>
</feature>
<feature type="transmembrane region" description="Helical" evidence="2">
    <location>
        <begin position="829"/>
        <end position="848"/>
    </location>
</feature>
<feature type="transmembrane region" description="Helical" evidence="2">
    <location>
        <begin position="802"/>
        <end position="823"/>
    </location>
</feature>
<feature type="transmembrane region" description="Helical" evidence="2">
    <location>
        <begin position="574"/>
        <end position="595"/>
    </location>
</feature>
<feature type="transmembrane region" description="Helical" evidence="2">
    <location>
        <begin position="758"/>
        <end position="781"/>
    </location>
</feature>
<evidence type="ECO:0000256" key="2">
    <source>
        <dbReference type="SAM" id="Phobius"/>
    </source>
</evidence>
<keyword evidence="3" id="KW-0732">Signal</keyword>
<feature type="compositionally biased region" description="Low complexity" evidence="1">
    <location>
        <begin position="223"/>
        <end position="237"/>
    </location>
</feature>
<dbReference type="Proteomes" id="UP001500984">
    <property type="component" value="Unassembled WGS sequence"/>
</dbReference>
<evidence type="ECO:0000256" key="3">
    <source>
        <dbReference type="SAM" id="SignalP"/>
    </source>
</evidence>
<protein>
    <submittedName>
        <fullName evidence="4">Uncharacterized protein</fullName>
    </submittedName>
</protein>
<feature type="transmembrane region" description="Helical" evidence="2">
    <location>
        <begin position="649"/>
        <end position="668"/>
    </location>
</feature>
<feature type="compositionally biased region" description="Low complexity" evidence="1">
    <location>
        <begin position="870"/>
        <end position="898"/>
    </location>
</feature>
<evidence type="ECO:0000313" key="4">
    <source>
        <dbReference type="EMBL" id="GAA2105050.1"/>
    </source>
</evidence>
<organism evidence="4 5">
    <name type="scientific">Brevibacterium salitolerans</name>
    <dbReference type="NCBI Taxonomy" id="1403566"/>
    <lineage>
        <taxon>Bacteria</taxon>
        <taxon>Bacillati</taxon>
        <taxon>Actinomycetota</taxon>
        <taxon>Actinomycetes</taxon>
        <taxon>Micrococcales</taxon>
        <taxon>Brevibacteriaceae</taxon>
        <taxon>Brevibacterium</taxon>
    </lineage>
</organism>
<feature type="transmembrane region" description="Helical" evidence="2">
    <location>
        <begin position="547"/>
        <end position="567"/>
    </location>
</feature>
<feature type="transmembrane region" description="Helical" evidence="2">
    <location>
        <begin position="674"/>
        <end position="692"/>
    </location>
</feature>
<feature type="transmembrane region" description="Helical" evidence="2">
    <location>
        <begin position="615"/>
        <end position="637"/>
    </location>
</feature>
<feature type="region of interest" description="Disordered" evidence="1">
    <location>
        <begin position="218"/>
        <end position="243"/>
    </location>
</feature>
<keyword evidence="2" id="KW-0472">Membrane</keyword>
<keyword evidence="5" id="KW-1185">Reference proteome</keyword>
<keyword evidence="2" id="KW-0812">Transmembrane</keyword>
<name>A0ABP5IQY6_9MICO</name>
<feature type="transmembrane region" description="Helical" evidence="2">
    <location>
        <begin position="699"/>
        <end position="718"/>
    </location>
</feature>
<evidence type="ECO:0000313" key="5">
    <source>
        <dbReference type="Proteomes" id="UP001500984"/>
    </source>
</evidence>
<feature type="transmembrane region" description="Helical" evidence="2">
    <location>
        <begin position="520"/>
        <end position="541"/>
    </location>
</feature>
<dbReference type="EMBL" id="BAAAPZ010000018">
    <property type="protein sequence ID" value="GAA2105050.1"/>
    <property type="molecule type" value="Genomic_DNA"/>
</dbReference>
<feature type="transmembrane region" description="Helical" evidence="2">
    <location>
        <begin position="461"/>
        <end position="482"/>
    </location>
</feature>
<keyword evidence="2" id="KW-1133">Transmembrane helix</keyword>
<feature type="signal peptide" evidence="3">
    <location>
        <begin position="1"/>
        <end position="21"/>
    </location>
</feature>
<comment type="caution">
    <text evidence="4">The sequence shown here is derived from an EMBL/GenBank/DDBJ whole genome shotgun (WGS) entry which is preliminary data.</text>
</comment>
<accession>A0ABP5IQY6</accession>